<sequence>MVTQHYSLTLVVFLYIITIIFCPHELSTGLSRNGQQIGSLTDWLLGELVHDDWSAHLCRIFGEVRFLCIASPQQGDLRLSDPPSGPVPDGSAQT</sequence>
<keyword evidence="2" id="KW-1133">Transmembrane helix</keyword>
<keyword evidence="2" id="KW-0812">Transmembrane</keyword>
<feature type="region of interest" description="Disordered" evidence="1">
    <location>
        <begin position="74"/>
        <end position="94"/>
    </location>
</feature>
<proteinExistence type="predicted"/>
<dbReference type="AlphaFoldDB" id="A0AAV3YCV0"/>
<keyword evidence="4" id="KW-1185">Reference proteome</keyword>
<gene>
    <name evidence="3" type="ORF">PoB_000683300</name>
</gene>
<evidence type="ECO:0000256" key="1">
    <source>
        <dbReference type="SAM" id="MobiDB-lite"/>
    </source>
</evidence>
<accession>A0AAV3YCV0</accession>
<evidence type="ECO:0000256" key="2">
    <source>
        <dbReference type="SAM" id="Phobius"/>
    </source>
</evidence>
<evidence type="ECO:0000313" key="3">
    <source>
        <dbReference type="EMBL" id="GFN80327.1"/>
    </source>
</evidence>
<keyword evidence="2" id="KW-0472">Membrane</keyword>
<dbReference type="Proteomes" id="UP000735302">
    <property type="component" value="Unassembled WGS sequence"/>
</dbReference>
<dbReference type="EMBL" id="BLXT01000816">
    <property type="protein sequence ID" value="GFN80327.1"/>
    <property type="molecule type" value="Genomic_DNA"/>
</dbReference>
<name>A0AAV3YCV0_9GAST</name>
<protein>
    <recommendedName>
        <fullName evidence="5">Secreted protein</fullName>
    </recommendedName>
</protein>
<evidence type="ECO:0008006" key="5">
    <source>
        <dbReference type="Google" id="ProtNLM"/>
    </source>
</evidence>
<evidence type="ECO:0000313" key="4">
    <source>
        <dbReference type="Proteomes" id="UP000735302"/>
    </source>
</evidence>
<reference evidence="3 4" key="1">
    <citation type="journal article" date="2021" name="Elife">
        <title>Chloroplast acquisition without the gene transfer in kleptoplastic sea slugs, Plakobranchus ocellatus.</title>
        <authorList>
            <person name="Maeda T."/>
            <person name="Takahashi S."/>
            <person name="Yoshida T."/>
            <person name="Shimamura S."/>
            <person name="Takaki Y."/>
            <person name="Nagai Y."/>
            <person name="Toyoda A."/>
            <person name="Suzuki Y."/>
            <person name="Arimoto A."/>
            <person name="Ishii H."/>
            <person name="Satoh N."/>
            <person name="Nishiyama T."/>
            <person name="Hasebe M."/>
            <person name="Maruyama T."/>
            <person name="Minagawa J."/>
            <person name="Obokata J."/>
            <person name="Shigenobu S."/>
        </authorList>
    </citation>
    <scope>NUCLEOTIDE SEQUENCE [LARGE SCALE GENOMIC DNA]</scope>
</reference>
<organism evidence="3 4">
    <name type="scientific">Plakobranchus ocellatus</name>
    <dbReference type="NCBI Taxonomy" id="259542"/>
    <lineage>
        <taxon>Eukaryota</taxon>
        <taxon>Metazoa</taxon>
        <taxon>Spiralia</taxon>
        <taxon>Lophotrochozoa</taxon>
        <taxon>Mollusca</taxon>
        <taxon>Gastropoda</taxon>
        <taxon>Heterobranchia</taxon>
        <taxon>Euthyneura</taxon>
        <taxon>Panpulmonata</taxon>
        <taxon>Sacoglossa</taxon>
        <taxon>Placobranchoidea</taxon>
        <taxon>Plakobranchidae</taxon>
        <taxon>Plakobranchus</taxon>
    </lineage>
</organism>
<feature type="transmembrane region" description="Helical" evidence="2">
    <location>
        <begin position="6"/>
        <end position="23"/>
    </location>
</feature>
<comment type="caution">
    <text evidence="3">The sequence shown here is derived from an EMBL/GenBank/DDBJ whole genome shotgun (WGS) entry which is preliminary data.</text>
</comment>